<dbReference type="Proteomes" id="UP000198280">
    <property type="component" value="Unassembled WGS sequence"/>
</dbReference>
<proteinExistence type="predicted"/>
<dbReference type="EMBL" id="FZOF01000001">
    <property type="protein sequence ID" value="SNR79578.1"/>
    <property type="molecule type" value="Genomic_DNA"/>
</dbReference>
<name>A0A238Z9B2_9ACTN</name>
<sequence length="126" mass="12216">MALSKKLAAGTAAALAAGALAFGGTGTALADDGCHGGDAQGGSPSHCLPGGSQWSAADVQEALQSFLQAHPDIAADPHVQAFAALATQWLEAHPGMTADQLTAALGPVVSCLEAGGAPESCVTPPS</sequence>
<evidence type="ECO:0000313" key="2">
    <source>
        <dbReference type="EMBL" id="SNR79578.1"/>
    </source>
</evidence>
<accession>A0A238Z9B2</accession>
<feature type="chain" id="PRO_5012873204" description="Hemophore-related protein" evidence="1">
    <location>
        <begin position="31"/>
        <end position="126"/>
    </location>
</feature>
<keyword evidence="1" id="KW-0732">Signal</keyword>
<feature type="signal peptide" evidence="1">
    <location>
        <begin position="1"/>
        <end position="30"/>
    </location>
</feature>
<dbReference type="AlphaFoldDB" id="A0A238Z9B2"/>
<evidence type="ECO:0000313" key="3">
    <source>
        <dbReference type="Proteomes" id="UP000198280"/>
    </source>
</evidence>
<dbReference type="RefSeq" id="WP_089221543.1">
    <property type="nucleotide sequence ID" value="NZ_FZOF01000001.1"/>
</dbReference>
<reference evidence="2 3" key="1">
    <citation type="submission" date="2017-06" db="EMBL/GenBank/DDBJ databases">
        <authorList>
            <person name="Kim H.J."/>
            <person name="Triplett B.A."/>
        </authorList>
    </citation>
    <scope>NUCLEOTIDE SEQUENCE [LARGE SCALE GENOMIC DNA]</scope>
    <source>
        <strain evidence="2 3">CGMCC 4.1858</strain>
    </source>
</reference>
<gene>
    <name evidence="2" type="ORF">SAMN05216252_10178</name>
</gene>
<organism evidence="2 3">
    <name type="scientific">Actinacidiphila glaucinigra</name>
    <dbReference type="NCBI Taxonomy" id="235986"/>
    <lineage>
        <taxon>Bacteria</taxon>
        <taxon>Bacillati</taxon>
        <taxon>Actinomycetota</taxon>
        <taxon>Actinomycetes</taxon>
        <taxon>Kitasatosporales</taxon>
        <taxon>Streptomycetaceae</taxon>
        <taxon>Actinacidiphila</taxon>
    </lineage>
</organism>
<evidence type="ECO:0008006" key="4">
    <source>
        <dbReference type="Google" id="ProtNLM"/>
    </source>
</evidence>
<keyword evidence="3" id="KW-1185">Reference proteome</keyword>
<evidence type="ECO:0000256" key="1">
    <source>
        <dbReference type="SAM" id="SignalP"/>
    </source>
</evidence>
<protein>
    <recommendedName>
        <fullName evidence="4">Hemophore-related protein</fullName>
    </recommendedName>
</protein>